<feature type="transmembrane region" description="Helical" evidence="8">
    <location>
        <begin position="326"/>
        <end position="350"/>
    </location>
</feature>
<feature type="transmembrane region" description="Helical" evidence="8">
    <location>
        <begin position="225"/>
        <end position="247"/>
    </location>
</feature>
<dbReference type="GO" id="GO:0016020">
    <property type="term" value="C:membrane"/>
    <property type="evidence" value="ECO:0007669"/>
    <property type="project" value="UniProtKB-SubCell"/>
</dbReference>
<evidence type="ECO:0000256" key="2">
    <source>
        <dbReference type="ARBA" id="ARBA00007015"/>
    </source>
</evidence>
<proteinExistence type="inferred from homology"/>
<evidence type="ECO:0000256" key="3">
    <source>
        <dbReference type="ARBA" id="ARBA00022448"/>
    </source>
</evidence>
<reference evidence="9" key="1">
    <citation type="submission" date="2021-02" db="EMBL/GenBank/DDBJ databases">
        <authorList>
            <person name="Dougan E. K."/>
            <person name="Rhodes N."/>
            <person name="Thang M."/>
            <person name="Chan C."/>
        </authorList>
    </citation>
    <scope>NUCLEOTIDE SEQUENCE</scope>
</reference>
<feature type="transmembrane region" description="Helical" evidence="8">
    <location>
        <begin position="259"/>
        <end position="278"/>
    </location>
</feature>
<dbReference type="InterPro" id="IPR036259">
    <property type="entry name" value="MFS_trans_sf"/>
</dbReference>
<keyword evidence="4 8" id="KW-0812">Transmembrane</keyword>
<feature type="transmembrane region" description="Helical" evidence="8">
    <location>
        <begin position="133"/>
        <end position="156"/>
    </location>
</feature>
<evidence type="ECO:0000313" key="9">
    <source>
        <dbReference type="EMBL" id="CAE6909656.1"/>
    </source>
</evidence>
<comment type="caution">
    <text evidence="9">The sequence shown here is derived from an EMBL/GenBank/DDBJ whole genome shotgun (WGS) entry which is preliminary data.</text>
</comment>
<evidence type="ECO:0000256" key="4">
    <source>
        <dbReference type="ARBA" id="ARBA00022692"/>
    </source>
</evidence>
<organism evidence="9 10">
    <name type="scientific">Symbiodinium natans</name>
    <dbReference type="NCBI Taxonomy" id="878477"/>
    <lineage>
        <taxon>Eukaryota</taxon>
        <taxon>Sar</taxon>
        <taxon>Alveolata</taxon>
        <taxon>Dinophyceae</taxon>
        <taxon>Suessiales</taxon>
        <taxon>Symbiodiniaceae</taxon>
        <taxon>Symbiodinium</taxon>
    </lineage>
</organism>
<keyword evidence="3" id="KW-0813">Transport</keyword>
<evidence type="ECO:0000313" key="10">
    <source>
        <dbReference type="Proteomes" id="UP000604046"/>
    </source>
</evidence>
<gene>
    <name evidence="9" type="ORF">SNAT2548_LOCUS54</name>
</gene>
<keyword evidence="6 8" id="KW-0472">Membrane</keyword>
<name>A0A812G6P2_9DINO</name>
<comment type="subcellular location">
    <subcellularLocation>
        <location evidence="1">Membrane</location>
        <topology evidence="1">Multi-pass membrane protein</topology>
    </subcellularLocation>
</comment>
<evidence type="ECO:0000256" key="8">
    <source>
        <dbReference type="SAM" id="Phobius"/>
    </source>
</evidence>
<dbReference type="EMBL" id="CAJNDS010000001">
    <property type="protein sequence ID" value="CAE6909656.1"/>
    <property type="molecule type" value="Genomic_DNA"/>
</dbReference>
<feature type="region of interest" description="Disordered" evidence="7">
    <location>
        <begin position="431"/>
        <end position="452"/>
    </location>
</feature>
<evidence type="ECO:0000256" key="6">
    <source>
        <dbReference type="ARBA" id="ARBA00023136"/>
    </source>
</evidence>
<feature type="transmembrane region" description="Helical" evidence="8">
    <location>
        <begin position="370"/>
        <end position="392"/>
    </location>
</feature>
<evidence type="ECO:0000256" key="5">
    <source>
        <dbReference type="ARBA" id="ARBA00022989"/>
    </source>
</evidence>
<dbReference type="OrthoDB" id="754047at2759"/>
<feature type="transmembrane region" description="Helical" evidence="8">
    <location>
        <begin position="84"/>
        <end position="105"/>
    </location>
</feature>
<evidence type="ECO:0000256" key="7">
    <source>
        <dbReference type="SAM" id="MobiDB-lite"/>
    </source>
</evidence>
<dbReference type="InterPro" id="IPR039309">
    <property type="entry name" value="BT1"/>
</dbReference>
<protein>
    <submittedName>
        <fullName evidence="9">Uncharacterized protein</fullName>
    </submittedName>
</protein>
<accession>A0A812G6P2</accession>
<dbReference type="Pfam" id="PF03092">
    <property type="entry name" value="BT1"/>
    <property type="match status" value="2"/>
</dbReference>
<dbReference type="PANTHER" id="PTHR31585:SF51">
    <property type="entry name" value="TRANSPORTER, PUTATIVE-RELATED"/>
    <property type="match status" value="1"/>
</dbReference>
<feature type="transmembrane region" description="Helical" evidence="8">
    <location>
        <begin position="46"/>
        <end position="64"/>
    </location>
</feature>
<dbReference type="Gene3D" id="1.20.1250.20">
    <property type="entry name" value="MFS general substrate transporter like domains"/>
    <property type="match status" value="1"/>
</dbReference>
<dbReference type="AlphaFoldDB" id="A0A812G6P2"/>
<feature type="transmembrane region" description="Helical" evidence="8">
    <location>
        <begin position="16"/>
        <end position="34"/>
    </location>
</feature>
<sequence length="452" mass="48754">MGLVSDGFPLCGRRKAPYLLLATLASIGAFLFLACAETPSMRSSTACLFTIFFQMALADLLVEAKYSEKVKALPEPQLLERRSYGPRICYAAAFPFAALLLWPVARNHLEEERIMGSRVCGPDLRMWKGSSGFIPFMLALASGLSAIGLLVSSLLIQSVVVNFLLALALGLTNQGLVCFFLRPEIAKISGFFFLQSVFHIGTHGAAFYFFTDTKEQYREGPHFSYQFYVTGIGCVAAGCSLLGAACYNLFAKTWTYRSLLTSSSLAYALANGLSVLAYKRINIKYGIPDPIFMLASNALQTVLGQLSWMPMTVMLAQLVPSGLESVMYALLSASMSLGFAIANYAGALVLNQLGVTPRGATEEDAKFDNLWIASLISACGPVVPLLLVRILIPAGRQTDRLLTDADGGSATAGSLYQRRCAKGQPSTYLELEDGTELQERSQGSATGSSSRA</sequence>
<dbReference type="Proteomes" id="UP000604046">
    <property type="component" value="Unassembled WGS sequence"/>
</dbReference>
<dbReference type="SUPFAM" id="SSF103473">
    <property type="entry name" value="MFS general substrate transporter"/>
    <property type="match status" value="1"/>
</dbReference>
<dbReference type="PANTHER" id="PTHR31585">
    <property type="entry name" value="FOLATE-BIOPTERIN TRANSPORTER 1, CHLOROPLASTIC"/>
    <property type="match status" value="1"/>
</dbReference>
<keyword evidence="5 8" id="KW-1133">Transmembrane helix</keyword>
<feature type="transmembrane region" description="Helical" evidence="8">
    <location>
        <begin position="162"/>
        <end position="181"/>
    </location>
</feature>
<comment type="similarity">
    <text evidence="2">Belongs to the major facilitator superfamily. Folate-biopterin transporter (TC 2.A.71) family.</text>
</comment>
<keyword evidence="10" id="KW-1185">Reference proteome</keyword>
<feature type="compositionally biased region" description="Polar residues" evidence="7">
    <location>
        <begin position="440"/>
        <end position="452"/>
    </location>
</feature>
<feature type="transmembrane region" description="Helical" evidence="8">
    <location>
        <begin position="188"/>
        <end position="210"/>
    </location>
</feature>
<evidence type="ECO:0000256" key="1">
    <source>
        <dbReference type="ARBA" id="ARBA00004141"/>
    </source>
</evidence>
<feature type="transmembrane region" description="Helical" evidence="8">
    <location>
        <begin position="298"/>
        <end position="319"/>
    </location>
</feature>